<dbReference type="Pfam" id="PF00480">
    <property type="entry name" value="ROK"/>
    <property type="match status" value="1"/>
</dbReference>
<dbReference type="PROSITE" id="PS01125">
    <property type="entry name" value="ROK"/>
    <property type="match status" value="1"/>
</dbReference>
<protein>
    <submittedName>
        <fullName evidence="2">Glucokinase</fullName>
        <ecNumber evidence="2">2.7.1.2</ecNumber>
    </submittedName>
</protein>
<gene>
    <name evidence="2" type="ORF">AVDCRST_MAG02-1176</name>
</gene>
<dbReference type="Gene3D" id="3.30.420.40">
    <property type="match status" value="2"/>
</dbReference>
<evidence type="ECO:0000313" key="2">
    <source>
        <dbReference type="EMBL" id="CAA9453086.1"/>
    </source>
</evidence>
<reference evidence="2" key="1">
    <citation type="submission" date="2020-02" db="EMBL/GenBank/DDBJ databases">
        <authorList>
            <person name="Meier V. D."/>
        </authorList>
    </citation>
    <scope>NUCLEOTIDE SEQUENCE</scope>
    <source>
        <strain evidence="2">AVDCRST_MAG02</strain>
    </source>
</reference>
<keyword evidence="2" id="KW-0418">Kinase</keyword>
<name>A0A6J4R075_9ACTN</name>
<dbReference type="EC" id="2.7.1.2" evidence="2"/>
<keyword evidence="2" id="KW-0808">Transferase</keyword>
<dbReference type="SUPFAM" id="SSF53067">
    <property type="entry name" value="Actin-like ATPase domain"/>
    <property type="match status" value="1"/>
</dbReference>
<dbReference type="GO" id="GO:0004340">
    <property type="term" value="F:glucokinase activity"/>
    <property type="evidence" value="ECO:0007669"/>
    <property type="project" value="UniProtKB-EC"/>
</dbReference>
<dbReference type="InterPro" id="IPR043129">
    <property type="entry name" value="ATPase_NBD"/>
</dbReference>
<proteinExistence type="inferred from homology"/>
<dbReference type="PANTHER" id="PTHR18964">
    <property type="entry name" value="ROK (REPRESSOR, ORF, KINASE) FAMILY"/>
    <property type="match status" value="1"/>
</dbReference>
<dbReference type="InterPro" id="IPR000600">
    <property type="entry name" value="ROK"/>
</dbReference>
<dbReference type="EMBL" id="CADCVH010000037">
    <property type="protein sequence ID" value="CAA9453086.1"/>
    <property type="molecule type" value="Genomic_DNA"/>
</dbReference>
<accession>A0A6J4R075</accession>
<organism evidence="2">
    <name type="scientific">uncultured Rubrobacteraceae bacterium</name>
    <dbReference type="NCBI Taxonomy" id="349277"/>
    <lineage>
        <taxon>Bacteria</taxon>
        <taxon>Bacillati</taxon>
        <taxon>Actinomycetota</taxon>
        <taxon>Rubrobacteria</taxon>
        <taxon>Rubrobacterales</taxon>
        <taxon>Rubrobacteraceae</taxon>
        <taxon>environmental samples</taxon>
    </lineage>
</organism>
<sequence>MNAVGVDVGGTKIAAGVVSPAGEILAEARHPTPHSPEKLVEVIVRAIGEVRDGNEVDGVCLAVPGFVLAPEDRVVFSPNLRAIEGIPLKEKIGPEIGLPLIIENDANAAAWGEFRFGAGSEVDHLIFLTLGTGIGGGVISHGVLLRGAQGSGGELGHVTVHATGPRCACGNRGCLEALASGTAIGRRAREAAVENPGSALGRLAARRKVLGEDVTELARDGDGVALSVLEETGRWLGIGLAGFVNIFNPEVAAVGGGAMEAGDLILAPARRELRLRARPPSRDLVEVQAATLGPASGVLGAAALARNADGQYALGD</sequence>
<dbReference type="AlphaFoldDB" id="A0A6J4R075"/>
<dbReference type="PANTHER" id="PTHR18964:SF173">
    <property type="entry name" value="GLUCOKINASE"/>
    <property type="match status" value="1"/>
</dbReference>
<evidence type="ECO:0000256" key="1">
    <source>
        <dbReference type="ARBA" id="ARBA00006479"/>
    </source>
</evidence>
<comment type="similarity">
    <text evidence="1">Belongs to the ROK (NagC/XylR) family.</text>
</comment>
<dbReference type="InterPro" id="IPR049874">
    <property type="entry name" value="ROK_cs"/>
</dbReference>